<gene>
    <name evidence="1" type="ORF">E5331_19720</name>
</gene>
<name>A0AC61RB17_9BACT</name>
<dbReference type="Proteomes" id="UP000306319">
    <property type="component" value="Unassembled WGS sequence"/>
</dbReference>
<sequence>MFYRLLFLLSIISPFILSAQIATEIKLEPALISVIYERRMEYDTLNRNNKVRINTLTLKAGKNHSAFYDARLKWIDSMEYINDDYIHSLYEGVKYYSTKGALHQIKLFKNYPEGKIRIHDAFDLCRWHIDEDIEKPEWNIIADSTTNILGYECMLAVARFRGREWHAWFSPEIPFPDGPWKLWGLPGLILKAYDSNQDYIFTAQEISDKNTGYVEYFDYAPPPTFTTSRRKALQRKWKAYQEDISYKVAMSGMLGDTKLNVKKREIPPPKYDFEETDYSHE</sequence>
<evidence type="ECO:0000313" key="1">
    <source>
        <dbReference type="EMBL" id="TGY75637.1"/>
    </source>
</evidence>
<protein>
    <submittedName>
        <fullName evidence="1">GLPGLI family protein</fullName>
    </submittedName>
</protein>
<evidence type="ECO:0000313" key="2">
    <source>
        <dbReference type="Proteomes" id="UP000306319"/>
    </source>
</evidence>
<comment type="caution">
    <text evidence="1">The sequence shown here is derived from an EMBL/GenBank/DDBJ whole genome shotgun (WGS) entry which is preliminary data.</text>
</comment>
<proteinExistence type="predicted"/>
<organism evidence="1 2">
    <name type="scientific">Lepagella muris</name>
    <dbReference type="NCBI Taxonomy" id="3032870"/>
    <lineage>
        <taxon>Bacteria</taxon>
        <taxon>Pseudomonadati</taxon>
        <taxon>Bacteroidota</taxon>
        <taxon>Bacteroidia</taxon>
        <taxon>Bacteroidales</taxon>
        <taxon>Muribaculaceae</taxon>
        <taxon>Lepagella</taxon>
    </lineage>
</organism>
<accession>A0AC61RB17</accession>
<keyword evidence="2" id="KW-1185">Reference proteome</keyword>
<reference evidence="1" key="1">
    <citation type="submission" date="2019-04" db="EMBL/GenBank/DDBJ databases">
        <title>Microbes associate with the intestines of laboratory mice.</title>
        <authorList>
            <person name="Navarre W."/>
            <person name="Wong E."/>
            <person name="Huang K."/>
            <person name="Tropini C."/>
            <person name="Ng K."/>
            <person name="Yu B."/>
        </authorList>
    </citation>
    <scope>NUCLEOTIDE SEQUENCE</scope>
    <source>
        <strain evidence="1">NM04_E33</strain>
    </source>
</reference>
<dbReference type="EMBL" id="SRYB01000056">
    <property type="protein sequence ID" value="TGY75637.1"/>
    <property type="molecule type" value="Genomic_DNA"/>
</dbReference>